<evidence type="ECO:0000313" key="2">
    <source>
        <dbReference type="EMBL" id="MCR9013969.1"/>
    </source>
</evidence>
<evidence type="ECO:0000256" key="1">
    <source>
        <dbReference type="SAM" id="SignalP"/>
    </source>
</evidence>
<dbReference type="RefSeq" id="WP_258421854.1">
    <property type="nucleotide sequence ID" value="NZ_JANSUY010000001.1"/>
</dbReference>
<sequence>MKYTLIILLIFHVNAAFSQKVSTLDEATQFFISLLMLHELNPIETYESQKINEILKNSAKQYLENESAVNEEKEKILLTLYENGRSEYDDSIDERRMRTRRAICFIALAFQSDPSCRDIFVEFAKFSLSSCDQFSEDKLLAEEKLGIQLVELLFKFENNQLQRQDVTRVEEFLRANSTNLASDVKHRTSLFLEYFIDNLSRH</sequence>
<protein>
    <recommendedName>
        <fullName evidence="4">TerB family tellurite resistance protein</fullName>
    </recommendedName>
</protein>
<name>A0A9X2SXP7_9BACT</name>
<feature type="chain" id="PRO_5040874328" description="TerB family tellurite resistance protein" evidence="1">
    <location>
        <begin position="19"/>
        <end position="202"/>
    </location>
</feature>
<feature type="signal peptide" evidence="1">
    <location>
        <begin position="1"/>
        <end position="18"/>
    </location>
</feature>
<evidence type="ECO:0008006" key="4">
    <source>
        <dbReference type="Google" id="ProtNLM"/>
    </source>
</evidence>
<evidence type="ECO:0000313" key="3">
    <source>
        <dbReference type="Proteomes" id="UP001142175"/>
    </source>
</evidence>
<dbReference type="AlphaFoldDB" id="A0A9X2SXP7"/>
<dbReference type="EMBL" id="JANSUY010000001">
    <property type="protein sequence ID" value="MCR9013969.1"/>
    <property type="molecule type" value="Genomic_DNA"/>
</dbReference>
<organism evidence="2 3">
    <name type="scientific">Aquiflexum gelatinilyticum</name>
    <dbReference type="NCBI Taxonomy" id="2961943"/>
    <lineage>
        <taxon>Bacteria</taxon>
        <taxon>Pseudomonadati</taxon>
        <taxon>Bacteroidota</taxon>
        <taxon>Cytophagia</taxon>
        <taxon>Cytophagales</taxon>
        <taxon>Cyclobacteriaceae</taxon>
        <taxon>Aquiflexum</taxon>
    </lineage>
</organism>
<accession>A0A9X2SXP7</accession>
<comment type="caution">
    <text evidence="2">The sequence shown here is derived from an EMBL/GenBank/DDBJ whole genome shotgun (WGS) entry which is preliminary data.</text>
</comment>
<keyword evidence="3" id="KW-1185">Reference proteome</keyword>
<keyword evidence="1" id="KW-0732">Signal</keyword>
<gene>
    <name evidence="2" type="ORF">NU887_02915</name>
</gene>
<dbReference type="Proteomes" id="UP001142175">
    <property type="component" value="Unassembled WGS sequence"/>
</dbReference>
<reference evidence="2" key="1">
    <citation type="submission" date="2022-08" db="EMBL/GenBank/DDBJ databases">
        <authorList>
            <person name="Zhang D."/>
        </authorList>
    </citation>
    <scope>NUCLEOTIDE SEQUENCE</scope>
    <source>
        <strain evidence="2">XJ19-11</strain>
    </source>
</reference>
<proteinExistence type="predicted"/>